<dbReference type="CDD" id="cd05784">
    <property type="entry name" value="DNA_polB_II_exo"/>
    <property type="match status" value="1"/>
</dbReference>
<dbReference type="RefSeq" id="WP_084526562.1">
    <property type="nucleotide sequence ID" value="NZ_FQWD01000004.1"/>
</dbReference>
<evidence type="ECO:0000313" key="11">
    <source>
        <dbReference type="Proteomes" id="UP000184520"/>
    </source>
</evidence>
<dbReference type="SUPFAM" id="SSF56672">
    <property type="entry name" value="DNA/RNA polymerases"/>
    <property type="match status" value="1"/>
</dbReference>
<dbReference type="Pfam" id="PF00136">
    <property type="entry name" value="DNA_pol_B"/>
    <property type="match status" value="1"/>
</dbReference>
<evidence type="ECO:0000259" key="8">
    <source>
        <dbReference type="Pfam" id="PF00136"/>
    </source>
</evidence>
<dbReference type="InterPro" id="IPR050240">
    <property type="entry name" value="DNA_pol_type-B"/>
</dbReference>
<keyword evidence="5 7" id="KW-0238">DNA-binding</keyword>
<dbReference type="InterPro" id="IPR006133">
    <property type="entry name" value="DNA-dir_DNA_pol_B_exonuc"/>
</dbReference>
<dbReference type="PRINTS" id="PR00106">
    <property type="entry name" value="DNAPOLB"/>
</dbReference>
<dbReference type="Gene3D" id="1.10.132.60">
    <property type="entry name" value="DNA polymerase family B, C-terminal domain"/>
    <property type="match status" value="1"/>
</dbReference>
<evidence type="ECO:0000256" key="3">
    <source>
        <dbReference type="ARBA" id="ARBA00022695"/>
    </source>
</evidence>
<organism evidence="10 11">
    <name type="scientific">Marisediminitalea aggregata</name>
    <dbReference type="NCBI Taxonomy" id="634436"/>
    <lineage>
        <taxon>Bacteria</taxon>
        <taxon>Pseudomonadati</taxon>
        <taxon>Pseudomonadota</taxon>
        <taxon>Gammaproteobacteria</taxon>
        <taxon>Alteromonadales</taxon>
        <taxon>Alteromonadaceae</taxon>
        <taxon>Marisediminitalea</taxon>
    </lineage>
</organism>
<dbReference type="PROSITE" id="PS00116">
    <property type="entry name" value="DNA_POLYMERASE_B"/>
    <property type="match status" value="1"/>
</dbReference>
<dbReference type="FunFam" id="3.90.1600.10:FF:000030">
    <property type="entry name" value="DNA polymerase II"/>
    <property type="match status" value="1"/>
</dbReference>
<evidence type="ECO:0000259" key="9">
    <source>
        <dbReference type="Pfam" id="PF03104"/>
    </source>
</evidence>
<comment type="catalytic activity">
    <reaction evidence="6 7">
        <text>DNA(n) + a 2'-deoxyribonucleoside 5'-triphosphate = DNA(n+1) + diphosphate</text>
        <dbReference type="Rhea" id="RHEA:22508"/>
        <dbReference type="Rhea" id="RHEA-COMP:17339"/>
        <dbReference type="Rhea" id="RHEA-COMP:17340"/>
        <dbReference type="ChEBI" id="CHEBI:33019"/>
        <dbReference type="ChEBI" id="CHEBI:61560"/>
        <dbReference type="ChEBI" id="CHEBI:173112"/>
        <dbReference type="EC" id="2.7.7.7"/>
    </reaction>
</comment>
<dbReference type="CDD" id="cd05537">
    <property type="entry name" value="POLBc_Pol_II"/>
    <property type="match status" value="1"/>
</dbReference>
<dbReference type="STRING" id="634436.SAMN05216361_3031"/>
<sequence>MTRALVGGQGMILTARTVFRGNEELIELWLATEQGPVKLLSPTESSVCFIKQTDSDALSNCAARLGLPVTITPVDLYTFGHEPVASVKLPQSRQLTQLRKAATEYGVCLFEADIKTPDRYLMERFVTLGVQYQGVPQRNSGTLTQARIKPAQYRCHLTMFSVDIECNEHGELFSIGIASTMCNLVLIIGDAGNQFESTESNPFEYVWCENEKALLDAFIHSVQHYDPDIFIGWNVKQFDFPVLHAAAKRHGTSLVIGREQTALDIRTFEDGRAYVDIPGRVIIDGIEGLKTMTYQFDNFTLDNVATQLLGKQKLITDTDKLGTIKRLFHEDKPRLAQYNFEDCKLVIEIADKVNLIDFLILRSELTGMRIGRPGGSVASFIHLYLPKLHRAGYVSPNRPENGGLASPGGYVMSSKPGLYKHVLVLDFKSLYPSIIRTFKIDPLGLVEGLKQPDDAIPGFKGAVFHRENHFLPDIISSLWKQRDDAKQQKDAARSQAIKILMNSFYGVLGSGGCPFYDPRLASSITLRGHAIMQTTAQWIREYGYDVIYGDTDSTFVHLANCNSDSDAVAIGKQLQQDINFRWHQKIEQEYELECALEIEFETHFETFFMPTIRGSEAGSKKRYAGVIRKGDEAKLVFKGLESVRSDWTLLAKMFQETLYQLVFTEQPVADYISETVNNIREGKLDAQLVYTKQLRKPLAEYTKSVPPHVKAAKQADEQNQSLGKQLQYQKRTAVRYVMTTGGPQVPEYQTHPLDYDHYIEKQIRPIADSILPTIGESFDAMASQQIGLF</sequence>
<keyword evidence="3 7" id="KW-0548">Nucleotidyltransferase</keyword>
<dbReference type="SMART" id="SM00486">
    <property type="entry name" value="POLBc"/>
    <property type="match status" value="1"/>
</dbReference>
<keyword evidence="4 7" id="KW-0239">DNA-directed DNA polymerase</keyword>
<evidence type="ECO:0000256" key="5">
    <source>
        <dbReference type="ARBA" id="ARBA00023125"/>
    </source>
</evidence>
<dbReference type="InterPro" id="IPR043502">
    <property type="entry name" value="DNA/RNA_pol_sf"/>
</dbReference>
<accession>A0A1M5MHG6</accession>
<dbReference type="SUPFAM" id="SSF53098">
    <property type="entry name" value="Ribonuclease H-like"/>
    <property type="match status" value="1"/>
</dbReference>
<gene>
    <name evidence="10" type="ORF">SAMN05216361_3031</name>
</gene>
<evidence type="ECO:0000256" key="4">
    <source>
        <dbReference type="ARBA" id="ARBA00022932"/>
    </source>
</evidence>
<dbReference type="Gene3D" id="2.40.50.590">
    <property type="match status" value="1"/>
</dbReference>
<comment type="similarity">
    <text evidence="1 7">Belongs to the DNA polymerase type-B family.</text>
</comment>
<dbReference type="NCBIfam" id="NF004421">
    <property type="entry name" value="PRK05762.1-2"/>
    <property type="match status" value="1"/>
</dbReference>
<dbReference type="InterPro" id="IPR006134">
    <property type="entry name" value="DNA-dir_DNA_pol_B_multi_dom"/>
</dbReference>
<dbReference type="GO" id="GO:0008296">
    <property type="term" value="F:3'-5'-DNA exonuclease activity"/>
    <property type="evidence" value="ECO:0007669"/>
    <property type="project" value="TreeGrafter"/>
</dbReference>
<feature type="domain" description="DNA-directed DNA polymerase family B multifunctional" evidence="8">
    <location>
        <begin position="384"/>
        <end position="768"/>
    </location>
</feature>
<reference evidence="11" key="1">
    <citation type="submission" date="2016-11" db="EMBL/GenBank/DDBJ databases">
        <authorList>
            <person name="Varghese N."/>
            <person name="Submissions S."/>
        </authorList>
    </citation>
    <scope>NUCLEOTIDE SEQUENCE [LARGE SCALE GENOMIC DNA]</scope>
    <source>
        <strain evidence="11">CGMCC 1.8995</strain>
    </source>
</reference>
<dbReference type="InterPro" id="IPR023211">
    <property type="entry name" value="DNA_pol_palm_dom_sf"/>
</dbReference>
<proteinExistence type="inferred from homology"/>
<dbReference type="EC" id="2.7.7.7" evidence="7"/>
<dbReference type="AlphaFoldDB" id="A0A1M5MHG6"/>
<dbReference type="GO" id="GO:0000166">
    <property type="term" value="F:nucleotide binding"/>
    <property type="evidence" value="ECO:0007669"/>
    <property type="project" value="InterPro"/>
</dbReference>
<name>A0A1M5MHG6_9ALTE</name>
<evidence type="ECO:0000256" key="2">
    <source>
        <dbReference type="ARBA" id="ARBA00022679"/>
    </source>
</evidence>
<dbReference type="InterPro" id="IPR036397">
    <property type="entry name" value="RNaseH_sf"/>
</dbReference>
<dbReference type="Gene3D" id="3.30.420.10">
    <property type="entry name" value="Ribonuclease H-like superfamily/Ribonuclease H"/>
    <property type="match status" value="1"/>
</dbReference>
<dbReference type="GO" id="GO:0045004">
    <property type="term" value="P:DNA replication proofreading"/>
    <property type="evidence" value="ECO:0007669"/>
    <property type="project" value="TreeGrafter"/>
</dbReference>
<keyword evidence="2 7" id="KW-0808">Transferase</keyword>
<dbReference type="InterPro" id="IPR017964">
    <property type="entry name" value="DNA-dir_DNA_pol_B_CS"/>
</dbReference>
<dbReference type="PANTHER" id="PTHR10322">
    <property type="entry name" value="DNA POLYMERASE CATALYTIC SUBUNIT"/>
    <property type="match status" value="1"/>
</dbReference>
<evidence type="ECO:0000256" key="7">
    <source>
        <dbReference type="RuleBase" id="RU000442"/>
    </source>
</evidence>
<evidence type="ECO:0000256" key="1">
    <source>
        <dbReference type="ARBA" id="ARBA00005755"/>
    </source>
</evidence>
<keyword evidence="7" id="KW-0235">DNA replication</keyword>
<dbReference type="Pfam" id="PF03104">
    <property type="entry name" value="DNA_pol_B_exo1"/>
    <property type="match status" value="1"/>
</dbReference>
<feature type="domain" description="DNA-directed DNA polymerase family B exonuclease" evidence="9">
    <location>
        <begin position="201"/>
        <end position="304"/>
    </location>
</feature>
<dbReference type="GO" id="GO:0009432">
    <property type="term" value="P:SOS response"/>
    <property type="evidence" value="ECO:0007669"/>
    <property type="project" value="TreeGrafter"/>
</dbReference>
<dbReference type="EMBL" id="FQWD01000004">
    <property type="protein sequence ID" value="SHG76686.1"/>
    <property type="molecule type" value="Genomic_DNA"/>
</dbReference>
<dbReference type="InterPro" id="IPR042087">
    <property type="entry name" value="DNA_pol_B_thumb"/>
</dbReference>
<dbReference type="OrthoDB" id="5807460at2"/>
<dbReference type="GO" id="GO:0003887">
    <property type="term" value="F:DNA-directed DNA polymerase activity"/>
    <property type="evidence" value="ECO:0007669"/>
    <property type="project" value="UniProtKB-KW"/>
</dbReference>
<dbReference type="Gene3D" id="3.90.1600.10">
    <property type="entry name" value="Palm domain of DNA polymerase"/>
    <property type="match status" value="2"/>
</dbReference>
<dbReference type="Proteomes" id="UP000184520">
    <property type="component" value="Unassembled WGS sequence"/>
</dbReference>
<evidence type="ECO:0000256" key="6">
    <source>
        <dbReference type="ARBA" id="ARBA00049244"/>
    </source>
</evidence>
<keyword evidence="11" id="KW-1185">Reference proteome</keyword>
<dbReference type="PANTHER" id="PTHR10322:SF23">
    <property type="entry name" value="DNA POLYMERASE DELTA CATALYTIC SUBUNIT"/>
    <property type="match status" value="1"/>
</dbReference>
<dbReference type="GO" id="GO:0003677">
    <property type="term" value="F:DNA binding"/>
    <property type="evidence" value="ECO:0007669"/>
    <property type="project" value="UniProtKB-KW"/>
</dbReference>
<dbReference type="InterPro" id="IPR012337">
    <property type="entry name" value="RNaseH-like_sf"/>
</dbReference>
<dbReference type="InterPro" id="IPR006172">
    <property type="entry name" value="DNA-dir_DNA_pol_B"/>
</dbReference>
<protein>
    <recommendedName>
        <fullName evidence="7">DNA polymerase</fullName>
        <ecNumber evidence="7">2.7.7.7</ecNumber>
    </recommendedName>
</protein>
<evidence type="ECO:0000313" key="10">
    <source>
        <dbReference type="EMBL" id="SHG76686.1"/>
    </source>
</evidence>